<evidence type="ECO:0000256" key="8">
    <source>
        <dbReference type="ARBA" id="ARBA00023136"/>
    </source>
</evidence>
<evidence type="ECO:0000313" key="10">
    <source>
        <dbReference type="EMBL" id="CAK9203462.1"/>
    </source>
</evidence>
<proteinExistence type="inferred from homology"/>
<comment type="subcellular location">
    <subcellularLocation>
        <location evidence="1">Mitochondrion membrane</location>
    </subcellularLocation>
</comment>
<organism evidence="10 11">
    <name type="scientific">Sphagnum troendelagicum</name>
    <dbReference type="NCBI Taxonomy" id="128251"/>
    <lineage>
        <taxon>Eukaryota</taxon>
        <taxon>Viridiplantae</taxon>
        <taxon>Streptophyta</taxon>
        <taxon>Embryophyta</taxon>
        <taxon>Bryophyta</taxon>
        <taxon>Sphagnophytina</taxon>
        <taxon>Sphagnopsida</taxon>
        <taxon>Sphagnales</taxon>
        <taxon>Sphagnaceae</taxon>
        <taxon>Sphagnum</taxon>
    </lineage>
</organism>
<comment type="similarity">
    <text evidence="2">Belongs to the ATPase g subunit family.</text>
</comment>
<evidence type="ECO:0000256" key="2">
    <source>
        <dbReference type="ARBA" id="ARBA00005699"/>
    </source>
</evidence>
<dbReference type="EMBL" id="OZ019906">
    <property type="protein sequence ID" value="CAK9203462.1"/>
    <property type="molecule type" value="Genomic_DNA"/>
</dbReference>
<evidence type="ECO:0000256" key="6">
    <source>
        <dbReference type="ARBA" id="ARBA00023065"/>
    </source>
</evidence>
<gene>
    <name evidence="10" type="ORF">CSSPTR1EN2_LOCUS6898</name>
</gene>
<evidence type="ECO:0008006" key="12">
    <source>
        <dbReference type="Google" id="ProtNLM"/>
    </source>
</evidence>
<keyword evidence="7" id="KW-0496">Mitochondrion</keyword>
<protein>
    <recommendedName>
        <fullName evidence="12">ATP synthase subunit g, mitochondrial</fullName>
    </recommendedName>
</protein>
<keyword evidence="11" id="KW-1185">Reference proteome</keyword>
<evidence type="ECO:0000256" key="1">
    <source>
        <dbReference type="ARBA" id="ARBA00004325"/>
    </source>
</evidence>
<evidence type="ECO:0000256" key="5">
    <source>
        <dbReference type="ARBA" id="ARBA00022781"/>
    </source>
</evidence>
<accession>A0ABP0TSG7</accession>
<evidence type="ECO:0000256" key="7">
    <source>
        <dbReference type="ARBA" id="ARBA00023128"/>
    </source>
</evidence>
<evidence type="ECO:0000256" key="3">
    <source>
        <dbReference type="ARBA" id="ARBA00022448"/>
    </source>
</evidence>
<dbReference type="Proteomes" id="UP001497512">
    <property type="component" value="Chromosome 14"/>
</dbReference>
<evidence type="ECO:0000256" key="4">
    <source>
        <dbReference type="ARBA" id="ARBA00022547"/>
    </source>
</evidence>
<keyword evidence="3" id="KW-0813">Transport</keyword>
<dbReference type="PANTHER" id="PTHR12386">
    <property type="entry name" value="ATP SYNTHASE SUBUNIT"/>
    <property type="match status" value="1"/>
</dbReference>
<keyword evidence="6" id="KW-0406">Ion transport</keyword>
<reference evidence="10" key="1">
    <citation type="submission" date="2024-02" db="EMBL/GenBank/DDBJ databases">
        <authorList>
            <consortium name="ELIXIR-Norway"/>
            <consortium name="Elixir Norway"/>
        </authorList>
    </citation>
    <scope>NUCLEOTIDE SEQUENCE</scope>
</reference>
<keyword evidence="4" id="KW-0138">CF(0)</keyword>
<dbReference type="InterPro" id="IPR006808">
    <property type="entry name" value="ATP_synth_F0_gsu_mt"/>
</dbReference>
<evidence type="ECO:0000256" key="9">
    <source>
        <dbReference type="ARBA" id="ARBA00023310"/>
    </source>
</evidence>
<sequence>MASLVRQLQSKAAVATEIAAKHGSSYYKQLLENNKQYIQSEPTVQKCQELSKQLFYTRLASIPGRYEAFWKEVDYIKQRLLARNDLKLEEVGIAALFAGECYAWFCVGEIVGRGGTLTGYRV</sequence>
<keyword evidence="8" id="KW-0472">Membrane</keyword>
<dbReference type="Pfam" id="PF04718">
    <property type="entry name" value="ATP-synt_G"/>
    <property type="match status" value="1"/>
</dbReference>
<name>A0ABP0TSG7_9BRYO</name>
<evidence type="ECO:0000313" key="11">
    <source>
        <dbReference type="Proteomes" id="UP001497512"/>
    </source>
</evidence>
<keyword evidence="9" id="KW-0066">ATP synthesis</keyword>
<keyword evidence="5" id="KW-0375">Hydrogen ion transport</keyword>